<dbReference type="InterPro" id="IPR050109">
    <property type="entry name" value="HTH-type_TetR-like_transc_reg"/>
</dbReference>
<evidence type="ECO:0000256" key="5">
    <source>
        <dbReference type="PROSITE-ProRule" id="PRU00335"/>
    </source>
</evidence>
<reference evidence="8" key="1">
    <citation type="submission" date="2018-11" db="EMBL/GenBank/DDBJ databases">
        <title>Proposal to divide the Flavobacteriaceae and reorganize its genera based on Amino Acid Identity values calculated from whole genome sequences.</title>
        <authorList>
            <person name="Nicholson A.C."/>
            <person name="Gulvik C.A."/>
            <person name="Whitney A.M."/>
            <person name="Humrighouse B.W."/>
            <person name="Bell M."/>
            <person name="Holmes B."/>
            <person name="Steigerwalt A.G."/>
            <person name="Villarma A."/>
            <person name="Sheth M."/>
            <person name="Batra D."/>
            <person name="Pryor J."/>
            <person name="Bernardet J.-F."/>
            <person name="Hugo C."/>
            <person name="Kampfer P."/>
            <person name="Newman J.D."/>
            <person name="McQuiston J.R."/>
        </authorList>
    </citation>
    <scope>NUCLEOTIDE SEQUENCE [LARGE SCALE GENOMIC DNA]</scope>
    <source>
        <strain evidence="8">G0081</strain>
    </source>
</reference>
<evidence type="ECO:0000256" key="2">
    <source>
        <dbReference type="ARBA" id="ARBA00023015"/>
    </source>
</evidence>
<feature type="domain" description="HTH tetR-type" evidence="6">
    <location>
        <begin position="1"/>
        <end position="61"/>
    </location>
</feature>
<dbReference type="Pfam" id="PF00440">
    <property type="entry name" value="TetR_N"/>
    <property type="match status" value="1"/>
</dbReference>
<feature type="DNA-binding region" description="H-T-H motif" evidence="5">
    <location>
        <begin position="24"/>
        <end position="43"/>
    </location>
</feature>
<dbReference type="SUPFAM" id="SSF46689">
    <property type="entry name" value="Homeodomain-like"/>
    <property type="match status" value="1"/>
</dbReference>
<dbReference type="PANTHER" id="PTHR30055">
    <property type="entry name" value="HTH-TYPE TRANSCRIPTIONAL REGULATOR RUTR"/>
    <property type="match status" value="1"/>
</dbReference>
<keyword evidence="8" id="KW-1185">Reference proteome</keyword>
<gene>
    <name evidence="7" type="ORF">EIB73_04820</name>
</gene>
<evidence type="ECO:0000256" key="3">
    <source>
        <dbReference type="ARBA" id="ARBA00023125"/>
    </source>
</evidence>
<dbReference type="InterPro" id="IPR001647">
    <property type="entry name" value="HTH_TetR"/>
</dbReference>
<dbReference type="Gene3D" id="1.10.357.10">
    <property type="entry name" value="Tetracycline Repressor, domain 2"/>
    <property type="match status" value="1"/>
</dbReference>
<name>A0A3G8XV30_9FLAO</name>
<sequence length="200" mass="23789">MDEKTIFLSKASELFINNGAKSVTMDEIAKEFGISKKTLYQKYKNKEELLEEVLEYKLHEVIDRLQYLDDNVENAIERMFCRDEEIDKVSHSNNNILIRQLLKYYPTIFHKHMLNFSTKFAEVLVHNIEKGRNQGLYREDFNAEIYAKIFFQLVMSYDSSPFFDTEVIEREYFVQEALLLYMNAITNEKGKEVLKSLHQK</sequence>
<keyword evidence="4" id="KW-0804">Transcription</keyword>
<dbReference type="InterPro" id="IPR009057">
    <property type="entry name" value="Homeodomain-like_sf"/>
</dbReference>
<dbReference type="EMBL" id="CP034159">
    <property type="protein sequence ID" value="AZI32551.1"/>
    <property type="molecule type" value="Genomic_DNA"/>
</dbReference>
<organism evidence="7 8">
    <name type="scientific">Kaistella carnis</name>
    <dbReference type="NCBI Taxonomy" id="1241979"/>
    <lineage>
        <taxon>Bacteria</taxon>
        <taxon>Pseudomonadati</taxon>
        <taxon>Bacteroidota</taxon>
        <taxon>Flavobacteriia</taxon>
        <taxon>Flavobacteriales</taxon>
        <taxon>Weeksellaceae</taxon>
        <taxon>Chryseobacterium group</taxon>
        <taxon>Kaistella</taxon>
    </lineage>
</organism>
<dbReference type="AlphaFoldDB" id="A0A3G8XV30"/>
<keyword evidence="1" id="KW-0678">Repressor</keyword>
<dbReference type="KEGG" id="ccas:EIB73_04820"/>
<dbReference type="OrthoDB" id="881297at2"/>
<dbReference type="PROSITE" id="PS50977">
    <property type="entry name" value="HTH_TETR_2"/>
    <property type="match status" value="1"/>
</dbReference>
<evidence type="ECO:0000313" key="7">
    <source>
        <dbReference type="EMBL" id="AZI32551.1"/>
    </source>
</evidence>
<dbReference type="PRINTS" id="PR00455">
    <property type="entry name" value="HTHTETR"/>
</dbReference>
<dbReference type="Proteomes" id="UP000270185">
    <property type="component" value="Chromosome"/>
</dbReference>
<proteinExistence type="predicted"/>
<dbReference type="RefSeq" id="WP_125023161.1">
    <property type="nucleotide sequence ID" value="NZ_CP034159.1"/>
</dbReference>
<evidence type="ECO:0000256" key="4">
    <source>
        <dbReference type="ARBA" id="ARBA00023163"/>
    </source>
</evidence>
<dbReference type="GO" id="GO:0003700">
    <property type="term" value="F:DNA-binding transcription factor activity"/>
    <property type="evidence" value="ECO:0007669"/>
    <property type="project" value="TreeGrafter"/>
</dbReference>
<dbReference type="GO" id="GO:0000976">
    <property type="term" value="F:transcription cis-regulatory region binding"/>
    <property type="evidence" value="ECO:0007669"/>
    <property type="project" value="TreeGrafter"/>
</dbReference>
<keyword evidence="3 5" id="KW-0238">DNA-binding</keyword>
<dbReference type="PANTHER" id="PTHR30055:SF175">
    <property type="entry name" value="HTH-TYPE TRANSCRIPTIONAL REPRESSOR KSTR2"/>
    <property type="match status" value="1"/>
</dbReference>
<evidence type="ECO:0000313" key="8">
    <source>
        <dbReference type="Proteomes" id="UP000270185"/>
    </source>
</evidence>
<keyword evidence="2" id="KW-0805">Transcription regulation</keyword>
<protein>
    <submittedName>
        <fullName evidence="7">TetR/AcrR family transcriptional regulator</fullName>
    </submittedName>
</protein>
<evidence type="ECO:0000256" key="1">
    <source>
        <dbReference type="ARBA" id="ARBA00022491"/>
    </source>
</evidence>
<accession>A0A3G8XV30</accession>
<evidence type="ECO:0000259" key="6">
    <source>
        <dbReference type="PROSITE" id="PS50977"/>
    </source>
</evidence>